<dbReference type="Pfam" id="PF00005">
    <property type="entry name" value="ABC_tran"/>
    <property type="match status" value="1"/>
</dbReference>
<proteinExistence type="predicted"/>
<dbReference type="InterPro" id="IPR050352">
    <property type="entry name" value="ABCG_transporters"/>
</dbReference>
<evidence type="ECO:0000256" key="2">
    <source>
        <dbReference type="ARBA" id="ARBA00022448"/>
    </source>
</evidence>
<dbReference type="PANTHER" id="PTHR48041:SF139">
    <property type="entry name" value="PROTEIN SCARLET"/>
    <property type="match status" value="1"/>
</dbReference>
<evidence type="ECO:0000256" key="4">
    <source>
        <dbReference type="ARBA" id="ARBA00022741"/>
    </source>
</evidence>
<evidence type="ECO:0000256" key="3">
    <source>
        <dbReference type="ARBA" id="ARBA00022692"/>
    </source>
</evidence>
<evidence type="ECO:0000259" key="8">
    <source>
        <dbReference type="PROSITE" id="PS50893"/>
    </source>
</evidence>
<dbReference type="SMART" id="SM00382">
    <property type="entry name" value="AAA"/>
    <property type="match status" value="1"/>
</dbReference>
<feature type="domain" description="ABC transporter" evidence="8">
    <location>
        <begin position="10"/>
        <end position="249"/>
    </location>
</feature>
<dbReference type="PROSITE" id="PS50893">
    <property type="entry name" value="ABC_TRANSPORTER_2"/>
    <property type="match status" value="1"/>
</dbReference>
<dbReference type="Proteomes" id="UP000030700">
    <property type="component" value="Unassembled WGS sequence"/>
</dbReference>
<evidence type="ECO:0000256" key="1">
    <source>
        <dbReference type="ARBA" id="ARBA00004141"/>
    </source>
</evidence>
<keyword evidence="7" id="KW-0472">Membrane</keyword>
<dbReference type="GO" id="GO:0016887">
    <property type="term" value="F:ATP hydrolysis activity"/>
    <property type="evidence" value="ECO:0007669"/>
    <property type="project" value="InterPro"/>
</dbReference>
<accession>A0A081BNT8</accession>
<protein>
    <submittedName>
        <fullName evidence="9">FHA modulated ABC efflux pump with fused ATPase and integral</fullName>
    </submittedName>
</protein>
<keyword evidence="5" id="KW-0067">ATP-binding</keyword>
<keyword evidence="4" id="KW-0547">Nucleotide-binding</keyword>
<dbReference type="GO" id="GO:0005524">
    <property type="term" value="F:ATP binding"/>
    <property type="evidence" value="ECO:0007669"/>
    <property type="project" value="UniProtKB-KW"/>
</dbReference>
<dbReference type="PANTHER" id="PTHR48041">
    <property type="entry name" value="ABC TRANSPORTER G FAMILY MEMBER 28"/>
    <property type="match status" value="1"/>
</dbReference>
<evidence type="ECO:0000256" key="6">
    <source>
        <dbReference type="ARBA" id="ARBA00022989"/>
    </source>
</evidence>
<evidence type="ECO:0000313" key="10">
    <source>
        <dbReference type="Proteomes" id="UP000030700"/>
    </source>
</evidence>
<dbReference type="EMBL" id="DF820458">
    <property type="protein sequence ID" value="GAK52054.1"/>
    <property type="molecule type" value="Genomic_DNA"/>
</dbReference>
<evidence type="ECO:0000256" key="7">
    <source>
        <dbReference type="ARBA" id="ARBA00023136"/>
    </source>
</evidence>
<evidence type="ECO:0000256" key="5">
    <source>
        <dbReference type="ARBA" id="ARBA00022840"/>
    </source>
</evidence>
<dbReference type="GO" id="GO:0042626">
    <property type="term" value="F:ATPase-coupled transmembrane transporter activity"/>
    <property type="evidence" value="ECO:0007669"/>
    <property type="project" value="TreeGrafter"/>
</dbReference>
<keyword evidence="3" id="KW-0812">Transmembrane</keyword>
<dbReference type="HOGENOM" id="CLU_955337_0_0_0"/>
<dbReference type="Gene3D" id="3.40.50.300">
    <property type="entry name" value="P-loop containing nucleotide triphosphate hydrolases"/>
    <property type="match status" value="1"/>
</dbReference>
<dbReference type="AlphaFoldDB" id="A0A081BNT8"/>
<keyword evidence="10" id="KW-1185">Reference proteome</keyword>
<name>A0A081BNT8_9BACT</name>
<dbReference type="InterPro" id="IPR027417">
    <property type="entry name" value="P-loop_NTPase"/>
</dbReference>
<dbReference type="SUPFAM" id="SSF52540">
    <property type="entry name" value="P-loop containing nucleoside triphosphate hydrolases"/>
    <property type="match status" value="1"/>
</dbReference>
<comment type="subcellular location">
    <subcellularLocation>
        <location evidence="1">Membrane</location>
        <topology evidence="1">Multi-pass membrane protein</topology>
    </subcellularLocation>
</comment>
<dbReference type="InterPro" id="IPR003593">
    <property type="entry name" value="AAA+_ATPase"/>
</dbReference>
<dbReference type="GO" id="GO:0016020">
    <property type="term" value="C:membrane"/>
    <property type="evidence" value="ECO:0007669"/>
    <property type="project" value="UniProtKB-SubCell"/>
</dbReference>
<dbReference type="STRING" id="1499966.U14_03301"/>
<evidence type="ECO:0000313" key="9">
    <source>
        <dbReference type="EMBL" id="GAK52054.1"/>
    </source>
</evidence>
<keyword evidence="2" id="KW-0813">Transport</keyword>
<keyword evidence="6" id="KW-1133">Transmembrane helix</keyword>
<gene>
    <name evidence="9" type="ORF">U14_03301</name>
</gene>
<dbReference type="InterPro" id="IPR003439">
    <property type="entry name" value="ABC_transporter-like_ATP-bd"/>
</dbReference>
<sequence>MQISHSAIRLDAEHISGSIAGTPAFTDISLSIHPGEFVGILGTHDAGKTALLQTLSGITPAQSGAVLLNGINLYEYRERFNMLIGYVFQKETIHQTISVYDTLYYAALIRFPLAGSFWQHAKKETIMQRVGEVLRLLKLEELASVKIKRLSIGQRKQVMLGVELLTSPPLLCIDEPFVGLNAAEQEQMTDLLHKLAREGRTIILATQQRLESLRQLDLIAMLAKGQLVFYGPPQLAFNVFKVKDFPDLYEKIEKFAPEELSKHYRSSPVYKKYIAARLEKRYKTERVQNGV</sequence>
<organism evidence="9">
    <name type="scientific">Candidatus Moduliflexus flocculans</name>
    <dbReference type="NCBI Taxonomy" id="1499966"/>
    <lineage>
        <taxon>Bacteria</taxon>
        <taxon>Candidatus Moduliflexota</taxon>
        <taxon>Candidatus Moduliflexia</taxon>
        <taxon>Candidatus Moduliflexales</taxon>
        <taxon>Candidatus Moduliflexaceae</taxon>
    </lineage>
</organism>
<reference evidence="9" key="1">
    <citation type="journal article" date="2015" name="PeerJ">
        <title>First genomic representation of candidate bacterial phylum KSB3 points to enhanced environmental sensing as a trigger of wastewater bulking.</title>
        <authorList>
            <person name="Sekiguchi Y."/>
            <person name="Ohashi A."/>
            <person name="Parks D.H."/>
            <person name="Yamauchi T."/>
            <person name="Tyson G.W."/>
            <person name="Hugenholtz P."/>
        </authorList>
    </citation>
    <scope>NUCLEOTIDE SEQUENCE [LARGE SCALE GENOMIC DNA]</scope>
</reference>